<sequence>MAKSGERRCQRQEGTEANHRSCLDAREAERWWLATRSPMAAVRESHGIQCPIAYGEAGRGEE</sequence>
<dbReference type="Proteomes" id="UP000479710">
    <property type="component" value="Unassembled WGS sequence"/>
</dbReference>
<gene>
    <name evidence="2" type="ORF">E2562_001953</name>
</gene>
<accession>A0A6G1C391</accession>
<organism evidence="2 3">
    <name type="scientific">Oryza meyeriana var. granulata</name>
    <dbReference type="NCBI Taxonomy" id="110450"/>
    <lineage>
        <taxon>Eukaryota</taxon>
        <taxon>Viridiplantae</taxon>
        <taxon>Streptophyta</taxon>
        <taxon>Embryophyta</taxon>
        <taxon>Tracheophyta</taxon>
        <taxon>Spermatophyta</taxon>
        <taxon>Magnoliopsida</taxon>
        <taxon>Liliopsida</taxon>
        <taxon>Poales</taxon>
        <taxon>Poaceae</taxon>
        <taxon>BOP clade</taxon>
        <taxon>Oryzoideae</taxon>
        <taxon>Oryzeae</taxon>
        <taxon>Oryzinae</taxon>
        <taxon>Oryza</taxon>
        <taxon>Oryza meyeriana</taxon>
    </lineage>
</organism>
<dbReference type="EMBL" id="SPHZ02000010">
    <property type="protein sequence ID" value="KAF0894660.1"/>
    <property type="molecule type" value="Genomic_DNA"/>
</dbReference>
<name>A0A6G1C391_9ORYZ</name>
<dbReference type="AlphaFoldDB" id="A0A6G1C391"/>
<keyword evidence="3" id="KW-1185">Reference proteome</keyword>
<protein>
    <submittedName>
        <fullName evidence="2">Uncharacterized protein</fullName>
    </submittedName>
</protein>
<evidence type="ECO:0000256" key="1">
    <source>
        <dbReference type="SAM" id="MobiDB-lite"/>
    </source>
</evidence>
<comment type="caution">
    <text evidence="2">The sequence shown here is derived from an EMBL/GenBank/DDBJ whole genome shotgun (WGS) entry which is preliminary data.</text>
</comment>
<evidence type="ECO:0000313" key="2">
    <source>
        <dbReference type="EMBL" id="KAF0894660.1"/>
    </source>
</evidence>
<reference evidence="2 3" key="1">
    <citation type="submission" date="2019-11" db="EMBL/GenBank/DDBJ databases">
        <title>Whole genome sequence of Oryza granulata.</title>
        <authorList>
            <person name="Li W."/>
        </authorList>
    </citation>
    <scope>NUCLEOTIDE SEQUENCE [LARGE SCALE GENOMIC DNA]</scope>
    <source>
        <strain evidence="3">cv. Menghai</strain>
        <tissue evidence="2">Leaf</tissue>
    </source>
</reference>
<proteinExistence type="predicted"/>
<evidence type="ECO:0000313" key="3">
    <source>
        <dbReference type="Proteomes" id="UP000479710"/>
    </source>
</evidence>
<feature type="region of interest" description="Disordered" evidence="1">
    <location>
        <begin position="1"/>
        <end position="21"/>
    </location>
</feature>